<dbReference type="OrthoDB" id="7473602at2"/>
<reference evidence="3" key="1">
    <citation type="submission" date="2018-08" db="EMBL/GenBank/DDBJ databases">
        <authorList>
            <person name="Kim S.-J."/>
            <person name="Jung G.-Y."/>
        </authorList>
    </citation>
    <scope>NUCLEOTIDE SEQUENCE [LARGE SCALE GENOMIC DNA]</scope>
    <source>
        <strain evidence="3">GY_G</strain>
    </source>
</reference>
<name>A0A371BE90_9SPHN</name>
<keyword evidence="1" id="KW-0472">Membrane</keyword>
<dbReference type="RefSeq" id="WP_115547486.1">
    <property type="nucleotide sequence ID" value="NZ_QRGP01000001.1"/>
</dbReference>
<evidence type="ECO:0000256" key="1">
    <source>
        <dbReference type="SAM" id="Phobius"/>
    </source>
</evidence>
<protein>
    <submittedName>
        <fullName evidence="2">Uncharacterized protein</fullName>
    </submittedName>
</protein>
<evidence type="ECO:0000313" key="3">
    <source>
        <dbReference type="Proteomes" id="UP000263833"/>
    </source>
</evidence>
<sequence>MPSDELVEFAAKLAFRAVVNVPELVFNKYVARYFHSVGRYTIMLGTLGFVRIPSSRRMVPQGTRPKPTLQDWLALFIGIAVWCGAAALVVLAYC</sequence>
<feature type="transmembrane region" description="Helical" evidence="1">
    <location>
        <begin position="72"/>
        <end position="93"/>
    </location>
</feature>
<keyword evidence="3" id="KW-1185">Reference proteome</keyword>
<accession>A0A371BE90</accession>
<keyword evidence="1" id="KW-1133">Transmembrane helix</keyword>
<keyword evidence="1" id="KW-0812">Transmembrane</keyword>
<dbReference type="AlphaFoldDB" id="A0A371BE90"/>
<organism evidence="2 3">
    <name type="scientific">Sphingorhabdus pulchriflava</name>
    <dbReference type="NCBI Taxonomy" id="2292257"/>
    <lineage>
        <taxon>Bacteria</taxon>
        <taxon>Pseudomonadati</taxon>
        <taxon>Pseudomonadota</taxon>
        <taxon>Alphaproteobacteria</taxon>
        <taxon>Sphingomonadales</taxon>
        <taxon>Sphingomonadaceae</taxon>
        <taxon>Sphingorhabdus</taxon>
    </lineage>
</organism>
<comment type="caution">
    <text evidence="2">The sequence shown here is derived from an EMBL/GenBank/DDBJ whole genome shotgun (WGS) entry which is preliminary data.</text>
</comment>
<evidence type="ECO:0000313" key="2">
    <source>
        <dbReference type="EMBL" id="RDV05926.1"/>
    </source>
</evidence>
<gene>
    <name evidence="2" type="ORF">DXH95_00235</name>
</gene>
<dbReference type="EMBL" id="QRGP01000001">
    <property type="protein sequence ID" value="RDV05926.1"/>
    <property type="molecule type" value="Genomic_DNA"/>
</dbReference>
<proteinExistence type="predicted"/>
<dbReference type="Proteomes" id="UP000263833">
    <property type="component" value="Unassembled WGS sequence"/>
</dbReference>